<protein>
    <submittedName>
        <fullName evidence="2">Uncharacterized protein</fullName>
    </submittedName>
</protein>
<dbReference type="GeneID" id="17728380"/>
<accession>V5KV80</accession>
<reference evidence="2" key="1">
    <citation type="submission" date="2013-09" db="EMBL/GenBank/DDBJ databases">
        <title>The mitochondrial genome sequence of Ganoderma sinense.</title>
        <authorList>
            <person name="Qian J."/>
        </authorList>
    </citation>
    <scope>NUCLEOTIDE SEQUENCE</scope>
</reference>
<evidence type="ECO:0000313" key="2">
    <source>
        <dbReference type="EMBL" id="AHA41715.1"/>
    </source>
</evidence>
<proteinExistence type="predicted"/>
<geneLocation type="mitochondrion" evidence="2"/>
<sequence length="155" mass="17249">MEQKYDLSEMSTFGSELKKRLSHVKDIGEMREIYGDKFVDEYLGTQIGEEIGYYLMSLELEKRKRLSELCIIYGLINEDGTQIPAAWDLSSQSSTLVSDTSSTISSSSSTGVPSLRKIDFKFKNSLFLPTDIASPIDSRDSIASSSPVESTSDSY</sequence>
<evidence type="ECO:0000256" key="1">
    <source>
        <dbReference type="SAM" id="MobiDB-lite"/>
    </source>
</evidence>
<dbReference type="AlphaFoldDB" id="V5KV80"/>
<feature type="compositionally biased region" description="Polar residues" evidence="1">
    <location>
        <begin position="141"/>
        <end position="155"/>
    </location>
</feature>
<organism evidence="2">
    <name type="scientific">Ganoderma sinense</name>
    <dbReference type="NCBI Taxonomy" id="36075"/>
    <lineage>
        <taxon>Eukaryota</taxon>
        <taxon>Fungi</taxon>
        <taxon>Dikarya</taxon>
        <taxon>Basidiomycota</taxon>
        <taxon>Agaricomycotina</taxon>
        <taxon>Agaricomycetes</taxon>
        <taxon>Polyporales</taxon>
        <taxon>Polyporaceae</taxon>
        <taxon>Ganoderma</taxon>
    </lineage>
</organism>
<gene>
    <name evidence="2" type="primary">orf155</name>
    <name evidence="2" type="ORF">Gasi_Mp07</name>
</gene>
<dbReference type="EMBL" id="KF673550">
    <property type="protein sequence ID" value="AHA41715.1"/>
    <property type="molecule type" value="Genomic_DNA"/>
</dbReference>
<name>V5KV80_9APHY</name>
<dbReference type="RefSeq" id="YP_008854717.1">
    <property type="nucleotide sequence ID" value="NC_022933.1"/>
</dbReference>
<keyword evidence="2" id="KW-0496">Mitochondrion</keyword>
<feature type="region of interest" description="Disordered" evidence="1">
    <location>
        <begin position="131"/>
        <end position="155"/>
    </location>
</feature>